<proteinExistence type="inferred from homology"/>
<gene>
    <name evidence="9" type="ORF">PYX00_000533</name>
</gene>
<keyword evidence="5" id="KW-0274">FAD</keyword>
<evidence type="ECO:0000256" key="1">
    <source>
        <dbReference type="ARBA" id="ARBA00001974"/>
    </source>
</evidence>
<evidence type="ECO:0000256" key="5">
    <source>
        <dbReference type="ARBA" id="ARBA00022827"/>
    </source>
</evidence>
<dbReference type="InterPro" id="IPR036188">
    <property type="entry name" value="FAD/NAD-bd_sf"/>
</dbReference>
<dbReference type="Gene3D" id="3.50.50.60">
    <property type="entry name" value="FAD/NAD(P)-binding domain"/>
    <property type="match status" value="1"/>
</dbReference>
<keyword evidence="3" id="KW-0285">Flavoprotein</keyword>
<keyword evidence="4" id="KW-0732">Signal</keyword>
<dbReference type="InterPro" id="IPR017046">
    <property type="entry name" value="Prenylcysteine_Oxase1"/>
</dbReference>
<feature type="domain" description="Prenylcysteine lyase" evidence="8">
    <location>
        <begin position="116"/>
        <end position="462"/>
    </location>
</feature>
<organism evidence="9">
    <name type="scientific">Menopon gallinae</name>
    <name type="common">poultry shaft louse</name>
    <dbReference type="NCBI Taxonomy" id="328185"/>
    <lineage>
        <taxon>Eukaryota</taxon>
        <taxon>Metazoa</taxon>
        <taxon>Ecdysozoa</taxon>
        <taxon>Arthropoda</taxon>
        <taxon>Hexapoda</taxon>
        <taxon>Insecta</taxon>
        <taxon>Pterygota</taxon>
        <taxon>Neoptera</taxon>
        <taxon>Paraneoptera</taxon>
        <taxon>Psocodea</taxon>
        <taxon>Troctomorpha</taxon>
        <taxon>Phthiraptera</taxon>
        <taxon>Amblycera</taxon>
        <taxon>Menoponidae</taxon>
        <taxon>Menopon</taxon>
    </lineage>
</organism>
<sequence length="479" mass="54288">MPSVHYRPMFAFLSNDQQKPQLKIAIIGGGIGGTSCAYFLRSLFGDSVGLDLYEAENIGGRLSVVSFGGKNYEVGGSIIHSRNKYMTKFLNLFKLTKRDSSRDSYFGLYNGNEFVFEESTWQIVTLYRMIRRYHFGFWKLKNHINDMLDKFDKIYKYQDKGVTFQNVSTLLSAMDPTFAESLHITSEAGFEKEGLSKVVIDELVMATLRTNYGQDLKAHKFVGSVSVAGAGGGLWAFHGGNSQVPEKLLHLAQAQLTQCMVTTVKKLPSNEIEVIVESECSKTSNTYDIVIIAAPQTSDMKHKINFVDFRKPINFPGKYHQTVCTLIKGKLRDEYFPNKKKYIDGVLTINDSKFFNSIGRIYPVDYKQKNSEVSDVWKVFSQKLLSDSQLDSIFSEINDKYVKVWLAYPEYDTSDRYDSFVLDDNLYHINAIDWAASSMEMSVIGARNVALLIHKNWQQSSSSDSTWSDASSLGTKDEF</sequence>
<dbReference type="SUPFAM" id="SSF51905">
    <property type="entry name" value="FAD/NAD(P)-binding domain"/>
    <property type="match status" value="1"/>
</dbReference>
<evidence type="ECO:0000256" key="2">
    <source>
        <dbReference type="ARBA" id="ARBA00009967"/>
    </source>
</evidence>
<comment type="cofactor">
    <cofactor evidence="1">
        <name>FAD</name>
        <dbReference type="ChEBI" id="CHEBI:57692"/>
    </cofactor>
</comment>
<dbReference type="PANTHER" id="PTHR15944:SF0">
    <property type="entry name" value="PRENYLCYSTEINE LYASE DOMAIN-CONTAINING PROTEIN"/>
    <property type="match status" value="1"/>
</dbReference>
<dbReference type="InterPro" id="IPR010795">
    <property type="entry name" value="Prenylcys_lyase"/>
</dbReference>
<evidence type="ECO:0000256" key="4">
    <source>
        <dbReference type="ARBA" id="ARBA00022729"/>
    </source>
</evidence>
<dbReference type="EMBL" id="JARGDH010000001">
    <property type="protein sequence ID" value="KAL0278843.1"/>
    <property type="molecule type" value="Genomic_DNA"/>
</dbReference>
<dbReference type="Pfam" id="PF13450">
    <property type="entry name" value="NAD_binding_8"/>
    <property type="match status" value="1"/>
</dbReference>
<name>A0AAW2IAS0_9NEOP</name>
<protein>
    <recommendedName>
        <fullName evidence="8">Prenylcysteine lyase domain-containing protein</fullName>
    </recommendedName>
</protein>
<dbReference type="GO" id="GO:0001735">
    <property type="term" value="F:prenylcysteine oxidase activity"/>
    <property type="evidence" value="ECO:0007669"/>
    <property type="project" value="InterPro"/>
</dbReference>
<dbReference type="Pfam" id="PF07156">
    <property type="entry name" value="Prenylcys_lyase"/>
    <property type="match status" value="1"/>
</dbReference>
<dbReference type="GO" id="GO:0030328">
    <property type="term" value="P:prenylcysteine catabolic process"/>
    <property type="evidence" value="ECO:0007669"/>
    <property type="project" value="InterPro"/>
</dbReference>
<evidence type="ECO:0000256" key="3">
    <source>
        <dbReference type="ARBA" id="ARBA00022630"/>
    </source>
</evidence>
<dbReference type="PANTHER" id="PTHR15944">
    <property type="entry name" value="FARNESYLCYSTEINE LYASE"/>
    <property type="match status" value="1"/>
</dbReference>
<dbReference type="AlphaFoldDB" id="A0AAW2IAS0"/>
<keyword evidence="6" id="KW-0560">Oxidoreductase</keyword>
<evidence type="ECO:0000259" key="8">
    <source>
        <dbReference type="Pfam" id="PF07156"/>
    </source>
</evidence>
<reference evidence="9" key="1">
    <citation type="journal article" date="2024" name="Gigascience">
        <title>Chromosome-level genome of the poultry shaft louse Menopon gallinae provides insight into the host-switching and adaptive evolution of parasitic lice.</title>
        <authorList>
            <person name="Xu Y."/>
            <person name="Ma L."/>
            <person name="Liu S."/>
            <person name="Liang Y."/>
            <person name="Liu Q."/>
            <person name="He Z."/>
            <person name="Tian L."/>
            <person name="Duan Y."/>
            <person name="Cai W."/>
            <person name="Li H."/>
            <person name="Song F."/>
        </authorList>
    </citation>
    <scope>NUCLEOTIDE SEQUENCE</scope>
    <source>
        <strain evidence="9">Cailab_2023a</strain>
    </source>
</reference>
<evidence type="ECO:0000256" key="6">
    <source>
        <dbReference type="ARBA" id="ARBA00023002"/>
    </source>
</evidence>
<comment type="caution">
    <text evidence="9">The sequence shown here is derived from an EMBL/GenBank/DDBJ whole genome shotgun (WGS) entry which is preliminary data.</text>
</comment>
<evidence type="ECO:0000256" key="7">
    <source>
        <dbReference type="ARBA" id="ARBA00023180"/>
    </source>
</evidence>
<keyword evidence="7" id="KW-0325">Glycoprotein</keyword>
<evidence type="ECO:0000313" key="9">
    <source>
        <dbReference type="EMBL" id="KAL0278843.1"/>
    </source>
</evidence>
<comment type="similarity">
    <text evidence="2">Belongs to the prenylcysteine oxidase family.</text>
</comment>
<dbReference type="GO" id="GO:0030327">
    <property type="term" value="P:prenylated protein catabolic process"/>
    <property type="evidence" value="ECO:0007669"/>
    <property type="project" value="TreeGrafter"/>
</dbReference>
<accession>A0AAW2IAS0</accession>